<proteinExistence type="predicted"/>
<protein>
    <recommendedName>
        <fullName evidence="3">Gas vesicle protein</fullName>
    </recommendedName>
</protein>
<evidence type="ECO:0000313" key="1">
    <source>
        <dbReference type="EMBL" id="GHE96733.1"/>
    </source>
</evidence>
<reference evidence="1" key="2">
    <citation type="submission" date="2020-09" db="EMBL/GenBank/DDBJ databases">
        <authorList>
            <person name="Sun Q."/>
            <person name="Ohkuma M."/>
        </authorList>
    </citation>
    <scope>NUCLEOTIDE SEQUENCE</scope>
    <source>
        <strain evidence="1">JCM 4477</strain>
    </source>
</reference>
<dbReference type="RefSeq" id="WP_190203908.1">
    <property type="nucleotide sequence ID" value="NZ_BNBI01000004.1"/>
</dbReference>
<sequence>MSTQDRGNGEPEPGLPVPDAHLEMLLRLVEAQPGAAVAVTLTTVGGIVSGSLVAGRVWAERWEGVVARAVGDQDDAEQVVLLPRTVQNTLDDAGPGGLHDFAHLVDVTFLSAPGTPTCPLWRGRVSDVSGWSLGAPAAPA</sequence>
<evidence type="ECO:0008006" key="3">
    <source>
        <dbReference type="Google" id="ProtNLM"/>
    </source>
</evidence>
<gene>
    <name evidence="1" type="ORF">GCM10018772_21100</name>
</gene>
<accession>A0A919AAE2</accession>
<comment type="caution">
    <text evidence="1">The sequence shown here is derived from an EMBL/GenBank/DDBJ whole genome shotgun (WGS) entry which is preliminary data.</text>
</comment>
<evidence type="ECO:0000313" key="2">
    <source>
        <dbReference type="Proteomes" id="UP000630718"/>
    </source>
</evidence>
<dbReference type="Proteomes" id="UP000630718">
    <property type="component" value="Unassembled WGS sequence"/>
</dbReference>
<keyword evidence="2" id="KW-1185">Reference proteome</keyword>
<organism evidence="1 2">
    <name type="scientific">Streptomyces fumanus</name>
    <dbReference type="NCBI Taxonomy" id="67302"/>
    <lineage>
        <taxon>Bacteria</taxon>
        <taxon>Bacillati</taxon>
        <taxon>Actinomycetota</taxon>
        <taxon>Actinomycetes</taxon>
        <taxon>Kitasatosporales</taxon>
        <taxon>Streptomycetaceae</taxon>
        <taxon>Streptomyces</taxon>
    </lineage>
</organism>
<dbReference type="EMBL" id="BNBI01000004">
    <property type="protein sequence ID" value="GHE96733.1"/>
    <property type="molecule type" value="Genomic_DNA"/>
</dbReference>
<reference evidence="1" key="1">
    <citation type="journal article" date="2014" name="Int. J. Syst. Evol. Microbiol.">
        <title>Complete genome sequence of Corynebacterium casei LMG S-19264T (=DSM 44701T), isolated from a smear-ripened cheese.</title>
        <authorList>
            <consortium name="US DOE Joint Genome Institute (JGI-PGF)"/>
            <person name="Walter F."/>
            <person name="Albersmeier A."/>
            <person name="Kalinowski J."/>
            <person name="Ruckert C."/>
        </authorList>
    </citation>
    <scope>NUCLEOTIDE SEQUENCE</scope>
    <source>
        <strain evidence="1">JCM 4477</strain>
    </source>
</reference>
<dbReference type="AlphaFoldDB" id="A0A919AAE2"/>
<name>A0A919AAE2_9ACTN</name>